<protein>
    <submittedName>
        <fullName evidence="5">Uncharacterized protein LOC111359408</fullName>
    </submittedName>
</protein>
<sequence length="485" mass="54687">MYFLYYFIACYSSILIATVSSYVVLVGNLHDFKTIIKKIGSENLATQIEDMVEGRYNARKLQKTKEQNDEINEYSDENARSQQDTFYEITTPTVKLYRKYAMTDELQSNEREKVSHGRSSRLSELTVDDIVMKVKQKLHQELLSNGGKAKVKSQRERIPLGANKSVRKKHKKSAQLPSPTNFEQNLQAYDINPPDKGVKEAQFDDDQVPEGSPPQVVQKPVKTKMKHGSKVSSSNAQKQGRIKKKKRVQHVKDSDNQVQRDLPKKLRKTKKEAGKKIRKTTPMTTLEAPQVDNEAVAANLESIPSPNHGDQDIFEAVNLQKSHDSYEDYVTPAKEDMFESEEATTSFSPFTINLNPKTSTAPTAVMEALAEDIEETAKDGVVEYEVESPKAQTESVSYEEKETISDSNVTSTDPPKVVSKKPKLGTMIPTREFYKLSSPNYYGKLPTVAEKYNFDEPIPEADREHEDLKPIANPPSSVNGKVKLS</sequence>
<dbReference type="KEGG" id="sliu:111359408"/>
<evidence type="ECO:0000256" key="1">
    <source>
        <dbReference type="SAM" id="Coils"/>
    </source>
</evidence>
<evidence type="ECO:0000313" key="4">
    <source>
        <dbReference type="Proteomes" id="UP000301870"/>
    </source>
</evidence>
<feature type="transmembrane region" description="Helical" evidence="3">
    <location>
        <begin position="6"/>
        <end position="29"/>
    </location>
</feature>
<feature type="compositionally biased region" description="Polar residues" evidence="2">
    <location>
        <begin position="175"/>
        <end position="187"/>
    </location>
</feature>
<feature type="region of interest" description="Disordered" evidence="2">
    <location>
        <begin position="145"/>
        <end position="275"/>
    </location>
</feature>
<keyword evidence="1" id="KW-0175">Coiled coil</keyword>
<evidence type="ECO:0000256" key="2">
    <source>
        <dbReference type="SAM" id="MobiDB-lite"/>
    </source>
</evidence>
<feature type="region of interest" description="Disordered" evidence="2">
    <location>
        <begin position="456"/>
        <end position="485"/>
    </location>
</feature>
<evidence type="ECO:0000256" key="3">
    <source>
        <dbReference type="SAM" id="Phobius"/>
    </source>
</evidence>
<organism evidence="4 5">
    <name type="scientific">Spodoptera litura</name>
    <name type="common">Asian cotton leafworm</name>
    <dbReference type="NCBI Taxonomy" id="69820"/>
    <lineage>
        <taxon>Eukaryota</taxon>
        <taxon>Metazoa</taxon>
        <taxon>Ecdysozoa</taxon>
        <taxon>Arthropoda</taxon>
        <taxon>Hexapoda</taxon>
        <taxon>Insecta</taxon>
        <taxon>Pterygota</taxon>
        <taxon>Neoptera</taxon>
        <taxon>Endopterygota</taxon>
        <taxon>Lepidoptera</taxon>
        <taxon>Glossata</taxon>
        <taxon>Ditrysia</taxon>
        <taxon>Noctuoidea</taxon>
        <taxon>Noctuidae</taxon>
        <taxon>Amphipyrinae</taxon>
        <taxon>Spodoptera</taxon>
    </lineage>
</organism>
<dbReference type="GeneID" id="111359408"/>
<gene>
    <name evidence="5" type="primary">LOC111359408</name>
</gene>
<feature type="region of interest" description="Disordered" evidence="2">
    <location>
        <begin position="385"/>
        <end position="423"/>
    </location>
</feature>
<dbReference type="OrthoDB" id="7492310at2759"/>
<accession>A0A9J7EH19</accession>
<reference evidence="5" key="1">
    <citation type="submission" date="2025-08" db="UniProtKB">
        <authorList>
            <consortium name="RefSeq"/>
        </authorList>
    </citation>
    <scope>IDENTIFICATION</scope>
    <source>
        <strain evidence="5">Ishihara</strain>
        <tissue evidence="5">Whole body</tissue>
    </source>
</reference>
<feature type="coiled-coil region" evidence="1">
    <location>
        <begin position="57"/>
        <end position="84"/>
    </location>
</feature>
<evidence type="ECO:0000313" key="5">
    <source>
        <dbReference type="RefSeq" id="XP_022830725.1"/>
    </source>
</evidence>
<feature type="compositionally biased region" description="Basic residues" evidence="2">
    <location>
        <begin position="240"/>
        <end position="249"/>
    </location>
</feature>
<keyword evidence="3" id="KW-0472">Membrane</keyword>
<proteinExistence type="predicted"/>
<dbReference type="RefSeq" id="XP_022830725.1">
    <property type="nucleotide sequence ID" value="XM_022974957.1"/>
</dbReference>
<dbReference type="AlphaFoldDB" id="A0A9J7EH19"/>
<dbReference type="Proteomes" id="UP000301870">
    <property type="component" value="Chromosome 3"/>
</dbReference>
<keyword evidence="3" id="KW-1133">Transmembrane helix</keyword>
<keyword evidence="4" id="KW-1185">Reference proteome</keyword>
<feature type="compositionally biased region" description="Basic and acidic residues" evidence="2">
    <location>
        <begin position="460"/>
        <end position="469"/>
    </location>
</feature>
<keyword evidence="3" id="KW-0812">Transmembrane</keyword>
<name>A0A9J7EH19_SPOLT</name>